<dbReference type="GO" id="GO:0008168">
    <property type="term" value="F:methyltransferase activity"/>
    <property type="evidence" value="ECO:0007669"/>
    <property type="project" value="UniProtKB-KW"/>
</dbReference>
<dbReference type="EMBL" id="GGEC01019293">
    <property type="protein sequence ID" value="MBW99776.1"/>
    <property type="molecule type" value="Transcribed_RNA"/>
</dbReference>
<keyword evidence="1" id="KW-0489">Methyltransferase</keyword>
<protein>
    <submittedName>
        <fullName evidence="1">Methylcobalamin:com methyltransferase</fullName>
    </submittedName>
</protein>
<dbReference type="GO" id="GO:0032259">
    <property type="term" value="P:methylation"/>
    <property type="evidence" value="ECO:0007669"/>
    <property type="project" value="UniProtKB-KW"/>
</dbReference>
<evidence type="ECO:0000313" key="1">
    <source>
        <dbReference type="EMBL" id="MBW99776.1"/>
    </source>
</evidence>
<reference evidence="1" key="1">
    <citation type="submission" date="2018-02" db="EMBL/GenBank/DDBJ databases">
        <title>Rhizophora mucronata_Transcriptome.</title>
        <authorList>
            <person name="Meera S.P."/>
            <person name="Sreeshan A."/>
            <person name="Augustine A."/>
        </authorList>
    </citation>
    <scope>NUCLEOTIDE SEQUENCE</scope>
    <source>
        <tissue evidence="1">Leaf</tissue>
    </source>
</reference>
<sequence>MKGTKWLFNHSGKMLYRYQYTACCIWIKLVHKLIHMLSKSCLCPAASCGDPQAKLVTDSSFRTRRPFNEEKNLSPSRNKARISKAKEPTIISGISCVVFG</sequence>
<organism evidence="1">
    <name type="scientific">Rhizophora mucronata</name>
    <name type="common">Asiatic mangrove</name>
    <dbReference type="NCBI Taxonomy" id="61149"/>
    <lineage>
        <taxon>Eukaryota</taxon>
        <taxon>Viridiplantae</taxon>
        <taxon>Streptophyta</taxon>
        <taxon>Embryophyta</taxon>
        <taxon>Tracheophyta</taxon>
        <taxon>Spermatophyta</taxon>
        <taxon>Magnoliopsida</taxon>
        <taxon>eudicotyledons</taxon>
        <taxon>Gunneridae</taxon>
        <taxon>Pentapetalae</taxon>
        <taxon>rosids</taxon>
        <taxon>fabids</taxon>
        <taxon>Malpighiales</taxon>
        <taxon>Rhizophoraceae</taxon>
        <taxon>Rhizophora</taxon>
    </lineage>
</organism>
<dbReference type="AlphaFoldDB" id="A0A2P2K241"/>
<proteinExistence type="predicted"/>
<keyword evidence="1" id="KW-0808">Transferase</keyword>
<name>A0A2P2K241_RHIMU</name>
<accession>A0A2P2K241</accession>